<evidence type="ECO:0000256" key="3">
    <source>
        <dbReference type="ARBA" id="ARBA00023163"/>
    </source>
</evidence>
<dbReference type="GO" id="GO:0003700">
    <property type="term" value="F:DNA-binding transcription factor activity"/>
    <property type="evidence" value="ECO:0007669"/>
    <property type="project" value="InterPro"/>
</dbReference>
<dbReference type="PROSITE" id="PS00041">
    <property type="entry name" value="HTH_ARAC_FAMILY_1"/>
    <property type="match status" value="1"/>
</dbReference>
<name>A0A178IA89_9BACT</name>
<dbReference type="GO" id="GO:0043565">
    <property type="term" value="F:sequence-specific DNA binding"/>
    <property type="evidence" value="ECO:0007669"/>
    <property type="project" value="InterPro"/>
</dbReference>
<organism evidence="5 6">
    <name type="scientific">Termitidicoccus mucosus</name>
    <dbReference type="NCBI Taxonomy" id="1184151"/>
    <lineage>
        <taxon>Bacteria</taxon>
        <taxon>Pseudomonadati</taxon>
        <taxon>Verrucomicrobiota</taxon>
        <taxon>Opitutia</taxon>
        <taxon>Opitutales</taxon>
        <taxon>Opitutaceae</taxon>
        <taxon>Termitidicoccus</taxon>
    </lineage>
</organism>
<keyword evidence="1" id="KW-0805">Transcription regulation</keyword>
<protein>
    <recommendedName>
        <fullName evidence="4">HTH araC/xylS-type domain-containing protein</fullName>
    </recommendedName>
</protein>
<dbReference type="EMBL" id="LRRQ01000190">
    <property type="protein sequence ID" value="OAM86942.1"/>
    <property type="molecule type" value="Genomic_DNA"/>
</dbReference>
<dbReference type="AlphaFoldDB" id="A0A178IA89"/>
<accession>A0A178IA89</accession>
<dbReference type="PROSITE" id="PS01124">
    <property type="entry name" value="HTH_ARAC_FAMILY_2"/>
    <property type="match status" value="1"/>
</dbReference>
<keyword evidence="2" id="KW-0238">DNA-binding</keyword>
<reference evidence="5 6" key="1">
    <citation type="submission" date="2016-01" db="EMBL/GenBank/DDBJ databases">
        <title>High potential of lignocellulose degradation of a new Verrucomicrobia species.</title>
        <authorList>
            <person name="Wang Y."/>
            <person name="Shi Y."/>
            <person name="Qiu Z."/>
            <person name="Liu S."/>
            <person name="Yang H."/>
        </authorList>
    </citation>
    <scope>NUCLEOTIDE SEQUENCE [LARGE SCALE GENOMIC DNA]</scope>
    <source>
        <strain evidence="5 6">TSB47</strain>
    </source>
</reference>
<dbReference type="Proteomes" id="UP000078486">
    <property type="component" value="Unassembled WGS sequence"/>
</dbReference>
<evidence type="ECO:0000313" key="6">
    <source>
        <dbReference type="Proteomes" id="UP000078486"/>
    </source>
</evidence>
<dbReference type="InterPro" id="IPR011051">
    <property type="entry name" value="RmlC_Cupin_sf"/>
</dbReference>
<dbReference type="InterPro" id="IPR018062">
    <property type="entry name" value="HTH_AraC-typ_CS"/>
</dbReference>
<keyword evidence="6" id="KW-1185">Reference proteome</keyword>
<dbReference type="RefSeq" id="WP_068773117.1">
    <property type="nucleotide sequence ID" value="NZ_CP109796.1"/>
</dbReference>
<dbReference type="InterPro" id="IPR009057">
    <property type="entry name" value="Homeodomain-like_sf"/>
</dbReference>
<evidence type="ECO:0000256" key="2">
    <source>
        <dbReference type="ARBA" id="ARBA00023125"/>
    </source>
</evidence>
<dbReference type="PANTHER" id="PTHR43280">
    <property type="entry name" value="ARAC-FAMILY TRANSCRIPTIONAL REGULATOR"/>
    <property type="match status" value="1"/>
</dbReference>
<evidence type="ECO:0000259" key="4">
    <source>
        <dbReference type="PROSITE" id="PS01124"/>
    </source>
</evidence>
<dbReference type="SMART" id="SM00342">
    <property type="entry name" value="HTH_ARAC"/>
    <property type="match status" value="1"/>
</dbReference>
<comment type="caution">
    <text evidence="5">The sequence shown here is derived from an EMBL/GenBank/DDBJ whole genome shotgun (WGS) entry which is preliminary data.</text>
</comment>
<dbReference type="Gene3D" id="2.60.120.10">
    <property type="entry name" value="Jelly Rolls"/>
    <property type="match status" value="1"/>
</dbReference>
<dbReference type="Gene3D" id="1.10.10.60">
    <property type="entry name" value="Homeodomain-like"/>
    <property type="match status" value="2"/>
</dbReference>
<sequence>MPVACPASHATARNSLGFAGARRPPHLAIRGHQHQDIELNFIPDGTMTYLLGGQLVTVPAARLAVLWAETPHQVVALSGTADFFWFTLPFAWVIQLGLPPGMIDRLLSGHLLVAQDGNAADERQCVRWLDALRETGDAIRQAVRLELEAALWRMSLAPSASAAYAGNDTNNRRLPASHLALHIQRMAGVIATGYTGELSISDIVRPTGLNENYAMTLFRQICGMTLRDYVTRHRLSHARRMLATTSEKVITIAMESGFGSMSRFYEAFKKAEGCSPEHFRKRQSATLSGMMP</sequence>
<dbReference type="InterPro" id="IPR014710">
    <property type="entry name" value="RmlC-like_jellyroll"/>
</dbReference>
<dbReference type="SUPFAM" id="SSF46689">
    <property type="entry name" value="Homeodomain-like"/>
    <property type="match status" value="1"/>
</dbReference>
<dbReference type="SUPFAM" id="SSF51182">
    <property type="entry name" value="RmlC-like cupins"/>
    <property type="match status" value="1"/>
</dbReference>
<feature type="domain" description="HTH araC/xylS-type" evidence="4">
    <location>
        <begin position="184"/>
        <end position="282"/>
    </location>
</feature>
<dbReference type="InterPro" id="IPR018060">
    <property type="entry name" value="HTH_AraC"/>
</dbReference>
<gene>
    <name evidence="5" type="ORF">AW736_25550</name>
</gene>
<evidence type="ECO:0000313" key="5">
    <source>
        <dbReference type="EMBL" id="OAM86942.1"/>
    </source>
</evidence>
<keyword evidence="3" id="KW-0804">Transcription</keyword>
<proteinExistence type="predicted"/>
<dbReference type="Pfam" id="PF12833">
    <property type="entry name" value="HTH_18"/>
    <property type="match status" value="1"/>
</dbReference>
<evidence type="ECO:0000256" key="1">
    <source>
        <dbReference type="ARBA" id="ARBA00023015"/>
    </source>
</evidence>
<dbReference type="STRING" id="1184151.AW736_25550"/>
<dbReference type="PANTHER" id="PTHR43280:SF27">
    <property type="entry name" value="TRANSCRIPTIONAL REGULATOR MTLR"/>
    <property type="match status" value="1"/>
</dbReference>